<dbReference type="RefSeq" id="WP_215381131.1">
    <property type="nucleotide sequence ID" value="NZ_JAGTIS010000025.1"/>
</dbReference>
<reference evidence="6 7" key="1">
    <citation type="submission" date="2021-04" db="EMBL/GenBank/DDBJ databases">
        <title>Pseudomonas boanensis sp. nov., a bacterium isolated from river water used for household purposes in Boane District, Mozambique.</title>
        <authorList>
            <person name="Nicklasson M."/>
            <person name="Martin-Rodriguez A.J."/>
            <person name="Thorell K."/>
            <person name="Neves L."/>
            <person name="Mussagy A."/>
            <person name="Rydberg H.A."/>
            <person name="Hernroth B."/>
            <person name="Svensson-Stadler L."/>
            <person name="Sjoling A."/>
        </authorList>
    </citation>
    <scope>NUCLEOTIDE SEQUENCE [LARGE SCALE GENOMIC DNA]</scope>
    <source>
        <strain evidence="6 7">DB1</strain>
    </source>
</reference>
<comment type="caution">
    <text evidence="6">The sequence shown here is derived from an EMBL/GenBank/DDBJ whole genome shotgun (WGS) entry which is preliminary data.</text>
</comment>
<dbReference type="InterPro" id="IPR000847">
    <property type="entry name" value="LysR_HTH_N"/>
</dbReference>
<organism evidence="6 7">
    <name type="scientific">Metapseudomonas boanensis</name>
    <dbReference type="NCBI Taxonomy" id="2822138"/>
    <lineage>
        <taxon>Bacteria</taxon>
        <taxon>Pseudomonadati</taxon>
        <taxon>Pseudomonadota</taxon>
        <taxon>Gammaproteobacteria</taxon>
        <taxon>Pseudomonadales</taxon>
        <taxon>Pseudomonadaceae</taxon>
        <taxon>Metapseudomonas</taxon>
    </lineage>
</organism>
<dbReference type="Pfam" id="PF00126">
    <property type="entry name" value="HTH_1"/>
    <property type="match status" value="1"/>
</dbReference>
<dbReference type="PANTHER" id="PTHR30118">
    <property type="entry name" value="HTH-TYPE TRANSCRIPTIONAL REGULATOR LEUO-RELATED"/>
    <property type="match status" value="1"/>
</dbReference>
<keyword evidence="3" id="KW-0238">DNA-binding</keyword>
<evidence type="ECO:0000256" key="4">
    <source>
        <dbReference type="ARBA" id="ARBA00023163"/>
    </source>
</evidence>
<gene>
    <name evidence="6" type="ORF">J7302_24860</name>
</gene>
<dbReference type="EMBL" id="JAGTIS010000025">
    <property type="protein sequence ID" value="MBT8769343.1"/>
    <property type="molecule type" value="Genomic_DNA"/>
</dbReference>
<feature type="domain" description="HTH lysR-type" evidence="5">
    <location>
        <begin position="10"/>
        <end position="67"/>
    </location>
</feature>
<evidence type="ECO:0000256" key="3">
    <source>
        <dbReference type="ARBA" id="ARBA00023125"/>
    </source>
</evidence>
<dbReference type="SUPFAM" id="SSF46785">
    <property type="entry name" value="Winged helix' DNA-binding domain"/>
    <property type="match status" value="1"/>
</dbReference>
<accession>A0ABS5XPV2</accession>
<keyword evidence="2" id="KW-0805">Transcription regulation</keyword>
<dbReference type="PANTHER" id="PTHR30118:SF15">
    <property type="entry name" value="TRANSCRIPTIONAL REGULATORY PROTEIN"/>
    <property type="match status" value="1"/>
</dbReference>
<dbReference type="InterPro" id="IPR005119">
    <property type="entry name" value="LysR_subst-bd"/>
</dbReference>
<dbReference type="Gene3D" id="1.10.10.10">
    <property type="entry name" value="Winged helix-like DNA-binding domain superfamily/Winged helix DNA-binding domain"/>
    <property type="match status" value="1"/>
</dbReference>
<evidence type="ECO:0000259" key="5">
    <source>
        <dbReference type="PROSITE" id="PS50931"/>
    </source>
</evidence>
<dbReference type="Gene3D" id="3.40.190.10">
    <property type="entry name" value="Periplasmic binding protein-like II"/>
    <property type="match status" value="2"/>
</dbReference>
<protein>
    <submittedName>
        <fullName evidence="6">LysR family transcriptional regulator</fullName>
    </submittedName>
</protein>
<dbReference type="InterPro" id="IPR050389">
    <property type="entry name" value="LysR-type_TF"/>
</dbReference>
<sequence length="307" mass="33998">MLLANGLRKIDIQDLLVFLAICERQHLGEVAEALNLSASSISYSLKKLRSCFADELFIATRNGMQPTRKALAMRPHAKSMVDLINTCYSEASSFDPKQAPRTFRLCAPEYFELLILPLLLRRIGAAGYPVSLIVQRLGKEIPADALQNGELDLALGFGPHQHRAHPGLVSLALLKDDLLCVRAAGTAPVEDLDSFCARRQMFPTPWDSDRNMIDGWLQQQGRARQIAARTNNYLAALQLVHGSDLLLVLPARVYALLSDARTEVSSPLDGLPSFSLELLWAQPFDQDPANAWLREQILSVCAEQSLL</sequence>
<evidence type="ECO:0000256" key="2">
    <source>
        <dbReference type="ARBA" id="ARBA00023015"/>
    </source>
</evidence>
<keyword evidence="4" id="KW-0804">Transcription</keyword>
<evidence type="ECO:0000313" key="7">
    <source>
        <dbReference type="Proteomes" id="UP001519667"/>
    </source>
</evidence>
<name>A0ABS5XPV2_9GAMM</name>
<dbReference type="InterPro" id="IPR037402">
    <property type="entry name" value="YidZ_PBP2"/>
</dbReference>
<dbReference type="Proteomes" id="UP001519667">
    <property type="component" value="Unassembled WGS sequence"/>
</dbReference>
<dbReference type="CDD" id="cd08417">
    <property type="entry name" value="PBP2_Nitroaromatics_like"/>
    <property type="match status" value="1"/>
</dbReference>
<dbReference type="SUPFAM" id="SSF53850">
    <property type="entry name" value="Periplasmic binding protein-like II"/>
    <property type="match status" value="1"/>
</dbReference>
<evidence type="ECO:0000256" key="1">
    <source>
        <dbReference type="ARBA" id="ARBA00009437"/>
    </source>
</evidence>
<comment type="similarity">
    <text evidence="1">Belongs to the LysR transcriptional regulatory family.</text>
</comment>
<dbReference type="PROSITE" id="PS50931">
    <property type="entry name" value="HTH_LYSR"/>
    <property type="match status" value="1"/>
</dbReference>
<dbReference type="Pfam" id="PF03466">
    <property type="entry name" value="LysR_substrate"/>
    <property type="match status" value="1"/>
</dbReference>
<keyword evidence="7" id="KW-1185">Reference proteome</keyword>
<proteinExistence type="inferred from homology"/>
<dbReference type="InterPro" id="IPR036390">
    <property type="entry name" value="WH_DNA-bd_sf"/>
</dbReference>
<evidence type="ECO:0000313" key="6">
    <source>
        <dbReference type="EMBL" id="MBT8769343.1"/>
    </source>
</evidence>
<dbReference type="InterPro" id="IPR036388">
    <property type="entry name" value="WH-like_DNA-bd_sf"/>
</dbReference>